<dbReference type="PANTHER" id="PTHR45982">
    <property type="entry name" value="REGULATOR OF CHROMOSOME CONDENSATION"/>
    <property type="match status" value="1"/>
</dbReference>
<dbReference type="PANTHER" id="PTHR45982:SF1">
    <property type="entry name" value="REGULATOR OF CHROMOSOME CONDENSATION"/>
    <property type="match status" value="1"/>
</dbReference>
<name>A0AAV7Z1U0_9EUKA</name>
<dbReference type="GO" id="GO:0005737">
    <property type="term" value="C:cytoplasm"/>
    <property type="evidence" value="ECO:0007669"/>
    <property type="project" value="TreeGrafter"/>
</dbReference>
<feature type="repeat" description="RCC1" evidence="1">
    <location>
        <begin position="233"/>
        <end position="284"/>
    </location>
</feature>
<dbReference type="InterPro" id="IPR000408">
    <property type="entry name" value="Reg_chr_condens"/>
</dbReference>
<dbReference type="SUPFAM" id="SSF50985">
    <property type="entry name" value="RCC1/BLIP-II"/>
    <property type="match status" value="1"/>
</dbReference>
<accession>A0AAV7Z1U0</accession>
<dbReference type="PROSITE" id="PS50012">
    <property type="entry name" value="RCC1_3"/>
    <property type="match status" value="1"/>
</dbReference>
<dbReference type="Gene3D" id="2.130.10.30">
    <property type="entry name" value="Regulator of chromosome condensation 1/beta-lactamase-inhibitor protein II"/>
    <property type="match status" value="1"/>
</dbReference>
<evidence type="ECO:0000313" key="3">
    <source>
        <dbReference type="EMBL" id="KAJ3436088.1"/>
    </source>
</evidence>
<evidence type="ECO:0000259" key="2">
    <source>
        <dbReference type="PROSITE" id="PS50097"/>
    </source>
</evidence>
<protein>
    <submittedName>
        <fullName evidence="3">Regulator of chromosome condensation</fullName>
    </submittedName>
</protein>
<evidence type="ECO:0000313" key="4">
    <source>
        <dbReference type="Proteomes" id="UP001146793"/>
    </source>
</evidence>
<dbReference type="Pfam" id="PF00651">
    <property type="entry name" value="BTB"/>
    <property type="match status" value="1"/>
</dbReference>
<dbReference type="InterPro" id="IPR011333">
    <property type="entry name" value="SKP1/BTB/POZ_sf"/>
</dbReference>
<evidence type="ECO:0000256" key="1">
    <source>
        <dbReference type="PROSITE-ProRule" id="PRU00235"/>
    </source>
</evidence>
<dbReference type="Gene3D" id="3.30.710.10">
    <property type="entry name" value="Potassium Channel Kv1.1, Chain A"/>
    <property type="match status" value="1"/>
</dbReference>
<reference evidence="3" key="1">
    <citation type="submission" date="2022-08" db="EMBL/GenBank/DDBJ databases">
        <title>Novel sulphate-reducing endosymbionts in the free-living metamonad Anaeramoeba.</title>
        <authorList>
            <person name="Jerlstrom-Hultqvist J."/>
            <person name="Cepicka I."/>
            <person name="Gallot-Lavallee L."/>
            <person name="Salas-Leiva D."/>
            <person name="Curtis B.A."/>
            <person name="Zahonova K."/>
            <person name="Pipaliya S."/>
            <person name="Dacks J."/>
            <person name="Roger A.J."/>
        </authorList>
    </citation>
    <scope>NUCLEOTIDE SEQUENCE</scope>
    <source>
        <strain evidence="3">Busselton2</strain>
    </source>
</reference>
<dbReference type="InterPro" id="IPR009091">
    <property type="entry name" value="RCC1/BLIP-II"/>
</dbReference>
<sequence length="612" mass="70740">MEKKMNLTKKINVFGFHGRSEFFDTWQRQNFHLKMTQTNTQIFYSGKRNNSINHLINQNENKSPRWTPLSKIKNANKVRKIVSGNNPNCLIWKGINNLEFYGANFESKFFTIENEEIKDIQSGYSTYLILTKSGNVFSFAENWFNCEIPLSDPESSNFKKIRPVPFFNKKENNRKVDTFAMVGWSNYFVCKDGRLGDGTSNESKNLPVLIFENVTRVFGGVQGYGFFFTTKNNELYVAGSSQGGNLGTGNNDEQKSPVKVPNWKAEDILDLQTNDNHSILITKEGKTYGCGLAGNNGFTQDKSTFTEIEELKNKKVVEYFGGTRISLALTNENELFGWGFDPDNHPTDQYGNTRIQTPHKFNLPEIFQNNPSIKLKITCGTECIYLYPSYNNCLIQDFQKLFESKIFCDSKLSLNENIQIPIHKIIVESRTNLQISTIEDLLNKESFSKQEILLFLKWVYFDEITNVDLLKQIFNSLNLSFPPKNTFQKDLHDLFNDEDSKDFTLLIKNDDEDEVVYEEIAVHKIILLTRSGLFREMFQNTTEESKSVKDYSGKSIESIEILIKYFYTEKIELTADHDIQLVTEELEDSIEYYQLNENSNILSQLNEIKNKL</sequence>
<proteinExistence type="predicted"/>
<dbReference type="InterPro" id="IPR000210">
    <property type="entry name" value="BTB/POZ_dom"/>
</dbReference>
<feature type="domain" description="BTB" evidence="2">
    <location>
        <begin position="501"/>
        <end position="575"/>
    </location>
</feature>
<dbReference type="AlphaFoldDB" id="A0AAV7Z1U0"/>
<comment type="caution">
    <text evidence="3">The sequence shown here is derived from an EMBL/GenBank/DDBJ whole genome shotgun (WGS) entry which is preliminary data.</text>
</comment>
<dbReference type="InterPro" id="IPR051553">
    <property type="entry name" value="Ran_GTPase-activating"/>
</dbReference>
<dbReference type="EMBL" id="JANTQA010000036">
    <property type="protein sequence ID" value="KAJ3436088.1"/>
    <property type="molecule type" value="Genomic_DNA"/>
</dbReference>
<dbReference type="CDD" id="cd18186">
    <property type="entry name" value="BTB_POZ_ZBTB_KLHL-like"/>
    <property type="match status" value="1"/>
</dbReference>
<dbReference type="SUPFAM" id="SSF54695">
    <property type="entry name" value="POZ domain"/>
    <property type="match status" value="1"/>
</dbReference>
<dbReference type="GO" id="GO:0005085">
    <property type="term" value="F:guanyl-nucleotide exchange factor activity"/>
    <property type="evidence" value="ECO:0007669"/>
    <property type="project" value="TreeGrafter"/>
</dbReference>
<organism evidence="3 4">
    <name type="scientific">Anaeramoeba flamelloides</name>
    <dbReference type="NCBI Taxonomy" id="1746091"/>
    <lineage>
        <taxon>Eukaryota</taxon>
        <taxon>Metamonada</taxon>
        <taxon>Anaeramoebidae</taxon>
        <taxon>Anaeramoeba</taxon>
    </lineage>
</organism>
<gene>
    <name evidence="3" type="ORF">M0812_18134</name>
</gene>
<dbReference type="PROSITE" id="PS50097">
    <property type="entry name" value="BTB"/>
    <property type="match status" value="1"/>
</dbReference>
<dbReference type="Proteomes" id="UP001146793">
    <property type="component" value="Unassembled WGS sequence"/>
</dbReference>